<gene>
    <name evidence="1" type="ORF">NHP190003_07640</name>
</gene>
<proteinExistence type="predicted"/>
<dbReference type="EMBL" id="AP024814">
    <property type="protein sequence ID" value="BCZ17482.1"/>
    <property type="molecule type" value="Genomic_DNA"/>
</dbReference>
<evidence type="ECO:0000313" key="1">
    <source>
        <dbReference type="EMBL" id="BCZ17482.1"/>
    </source>
</evidence>
<reference evidence="1 2" key="1">
    <citation type="submission" date="2021-07" db="EMBL/GenBank/DDBJ databases">
        <title>Novel Helicobacter sp. Isolated from a dog.</title>
        <authorList>
            <person name="Rimbara E."/>
            <person name="Suzuki M."/>
        </authorList>
    </citation>
    <scope>NUCLEOTIDE SEQUENCE [LARGE SCALE GENOMIC DNA]</scope>
    <source>
        <strain evidence="2">NHP19-003</strain>
    </source>
</reference>
<dbReference type="Proteomes" id="UP000826775">
    <property type="component" value="Chromosome"/>
</dbReference>
<dbReference type="RefSeq" id="WP_221280819.1">
    <property type="nucleotide sequence ID" value="NZ_AP024814.1"/>
</dbReference>
<evidence type="ECO:0000313" key="2">
    <source>
        <dbReference type="Proteomes" id="UP000826775"/>
    </source>
</evidence>
<accession>A0ABM7SA72</accession>
<sequence>MLKDYADFLEKDKNEIADHLSELSMPYVLGDIEENLPNVIFASVLGAMGNHGNPKVSTALLFYLLASPIFATHEAKQWSDHLPHDLNDLARLIGKNTYHLNLKFDTLATKAHDFGKLVCFCFDRGGFNVALTNENYVAREIGFVLDDNDKLLKKIGKGLYITRTLKVVKDSQASGTHSLSYLELDL</sequence>
<keyword evidence="2" id="KW-1185">Reference proteome</keyword>
<name>A0ABM7SA72_9HELI</name>
<organism evidence="1 2">
    <name type="scientific">Helicobacter gastrocanis</name>
    <dbReference type="NCBI Taxonomy" id="2849641"/>
    <lineage>
        <taxon>Bacteria</taxon>
        <taxon>Pseudomonadati</taxon>
        <taxon>Campylobacterota</taxon>
        <taxon>Epsilonproteobacteria</taxon>
        <taxon>Campylobacterales</taxon>
        <taxon>Helicobacteraceae</taxon>
        <taxon>Helicobacter</taxon>
    </lineage>
</organism>
<protein>
    <submittedName>
        <fullName evidence="1">Uncharacterized protein</fullName>
    </submittedName>
</protein>